<evidence type="ECO:0008006" key="2">
    <source>
        <dbReference type="Google" id="ProtNLM"/>
    </source>
</evidence>
<name>A0A7V4WUV3_CALAY</name>
<dbReference type="Pfam" id="PF08713">
    <property type="entry name" value="DNA_alkylation"/>
    <property type="match status" value="1"/>
</dbReference>
<sequence length="244" mass="29149">MSFILFMRNSNSWKLMEEDFLNHCFIEVKNKVEATDKNSPSQRNLFKQGFSFSGLSRSEQLMIWDYIWNNSSEFWLSMQSFLFLEKNMKNKDFLTLSWDTIKKWQNKVDHWGKCDGLSKIYTKVLEIIPDQVLQQLKQWNKSDNLWDRRQSLVSLLYFSRTKKIILPYETIIPFVAELIDDKEYYVQKGIGWTLKELYGVYPNKTLKYIEKNAKRISTTAFSAAAEKLEKSDKERLKKMRKPAR</sequence>
<proteinExistence type="predicted"/>
<dbReference type="Gene3D" id="1.25.10.90">
    <property type="match status" value="1"/>
</dbReference>
<evidence type="ECO:0000313" key="1">
    <source>
        <dbReference type="EMBL" id="HGY54706.1"/>
    </source>
</evidence>
<dbReference type="AlphaFoldDB" id="A0A7V4WUV3"/>
<dbReference type="SUPFAM" id="SSF48371">
    <property type="entry name" value="ARM repeat"/>
    <property type="match status" value="1"/>
</dbReference>
<dbReference type="InterPro" id="IPR016024">
    <property type="entry name" value="ARM-type_fold"/>
</dbReference>
<reference evidence="1" key="1">
    <citation type="journal article" date="2020" name="mSystems">
        <title>Genome- and Community-Level Interaction Insights into Carbon Utilization and Element Cycling Functions of Hydrothermarchaeota in Hydrothermal Sediment.</title>
        <authorList>
            <person name="Zhou Z."/>
            <person name="Liu Y."/>
            <person name="Xu W."/>
            <person name="Pan J."/>
            <person name="Luo Z.H."/>
            <person name="Li M."/>
        </authorList>
    </citation>
    <scope>NUCLEOTIDE SEQUENCE [LARGE SCALE GENOMIC DNA]</scope>
    <source>
        <strain evidence="1">HyVt-577</strain>
    </source>
</reference>
<protein>
    <recommendedName>
        <fullName evidence="2">DNA alkylation repair protein</fullName>
    </recommendedName>
</protein>
<dbReference type="EMBL" id="DRQG01000027">
    <property type="protein sequence ID" value="HGY54706.1"/>
    <property type="molecule type" value="Genomic_DNA"/>
</dbReference>
<dbReference type="PANTHER" id="PTHR34070:SF1">
    <property type="entry name" value="DNA ALKYLATION REPAIR PROTEIN"/>
    <property type="match status" value="1"/>
</dbReference>
<organism evidence="1">
    <name type="scientific">Caldithrix abyssi</name>
    <dbReference type="NCBI Taxonomy" id="187145"/>
    <lineage>
        <taxon>Bacteria</taxon>
        <taxon>Pseudomonadati</taxon>
        <taxon>Calditrichota</taxon>
        <taxon>Calditrichia</taxon>
        <taxon>Calditrichales</taxon>
        <taxon>Calditrichaceae</taxon>
        <taxon>Caldithrix</taxon>
    </lineage>
</organism>
<gene>
    <name evidence="1" type="ORF">ENK44_03300</name>
</gene>
<dbReference type="InterPro" id="IPR014825">
    <property type="entry name" value="DNA_alkylation"/>
</dbReference>
<dbReference type="Proteomes" id="UP000885779">
    <property type="component" value="Unassembled WGS sequence"/>
</dbReference>
<accession>A0A7V4WUV3</accession>
<comment type="caution">
    <text evidence="1">The sequence shown here is derived from an EMBL/GenBank/DDBJ whole genome shotgun (WGS) entry which is preliminary data.</text>
</comment>
<dbReference type="PANTHER" id="PTHR34070">
    <property type="entry name" value="ARMADILLO-TYPE FOLD"/>
    <property type="match status" value="1"/>
</dbReference>
<dbReference type="CDD" id="cd06561">
    <property type="entry name" value="AlkD_like"/>
    <property type="match status" value="1"/>
</dbReference>